<dbReference type="PROSITE" id="PS50222">
    <property type="entry name" value="EF_HAND_2"/>
    <property type="match status" value="3"/>
</dbReference>
<dbReference type="AlphaFoldDB" id="A0A915NK46"/>
<dbReference type="Proteomes" id="UP000887560">
    <property type="component" value="Unplaced"/>
</dbReference>
<dbReference type="WBParaSite" id="scf7180000417617.g1509">
    <property type="protein sequence ID" value="scf7180000417617.g1509"/>
    <property type="gene ID" value="scf7180000417617.g1509"/>
</dbReference>
<sequence length="182" mass="21195">MSHQTTHSSSNRATVSRRRARETRADVEAIPLTPEELQQRFRITVDLLVDEKLMKLSDTFDLLDLDKDGRLSRNEIAALLRSSAKIEPTRKELDFLFSEMDHEITYLRCPLINRITVKELRNQFKEIAWNGDGSITKEDLSHILAKTADLKDENAVEVLFETIDQDQDGRISFEEFIRMMRE</sequence>
<protein>
    <submittedName>
        <fullName evidence="6">EF-hand domain-containing protein</fullName>
    </submittedName>
</protein>
<feature type="domain" description="EF-hand" evidence="4">
    <location>
        <begin position="151"/>
        <end position="182"/>
    </location>
</feature>
<feature type="region of interest" description="Disordered" evidence="3">
    <location>
        <begin position="1"/>
        <end position="27"/>
    </location>
</feature>
<feature type="domain" description="EF-hand" evidence="4">
    <location>
        <begin position="51"/>
        <end position="86"/>
    </location>
</feature>
<feature type="compositionally biased region" description="Polar residues" evidence="3">
    <location>
        <begin position="1"/>
        <end position="14"/>
    </location>
</feature>
<evidence type="ECO:0000259" key="4">
    <source>
        <dbReference type="PROSITE" id="PS50222"/>
    </source>
</evidence>
<dbReference type="InterPro" id="IPR011992">
    <property type="entry name" value="EF-hand-dom_pair"/>
</dbReference>
<dbReference type="InterPro" id="IPR018247">
    <property type="entry name" value="EF_Hand_1_Ca_BS"/>
</dbReference>
<dbReference type="PANTHER" id="PTHR23050">
    <property type="entry name" value="CALCIUM BINDING PROTEIN"/>
    <property type="match status" value="1"/>
</dbReference>
<dbReference type="GO" id="GO:0005509">
    <property type="term" value="F:calcium ion binding"/>
    <property type="evidence" value="ECO:0007669"/>
    <property type="project" value="InterPro"/>
</dbReference>
<keyword evidence="1" id="KW-0677">Repeat</keyword>
<dbReference type="InterPro" id="IPR002048">
    <property type="entry name" value="EF_hand_dom"/>
</dbReference>
<keyword evidence="5" id="KW-1185">Reference proteome</keyword>
<evidence type="ECO:0000313" key="6">
    <source>
        <dbReference type="WBParaSite" id="scf7180000417617.g1509"/>
    </source>
</evidence>
<evidence type="ECO:0000313" key="5">
    <source>
        <dbReference type="Proteomes" id="UP000887560"/>
    </source>
</evidence>
<keyword evidence="2" id="KW-0106">Calcium</keyword>
<reference evidence="6" key="1">
    <citation type="submission" date="2022-11" db="UniProtKB">
        <authorList>
            <consortium name="WormBaseParasite"/>
        </authorList>
    </citation>
    <scope>IDENTIFICATION</scope>
</reference>
<proteinExistence type="predicted"/>
<name>A0A915NK46_9BILA</name>
<evidence type="ECO:0000256" key="1">
    <source>
        <dbReference type="ARBA" id="ARBA00022737"/>
    </source>
</evidence>
<feature type="domain" description="EF-hand" evidence="4">
    <location>
        <begin position="115"/>
        <end position="150"/>
    </location>
</feature>
<evidence type="ECO:0000256" key="3">
    <source>
        <dbReference type="SAM" id="MobiDB-lite"/>
    </source>
</evidence>
<dbReference type="Pfam" id="PF13499">
    <property type="entry name" value="EF-hand_7"/>
    <property type="match status" value="2"/>
</dbReference>
<dbReference type="PROSITE" id="PS00018">
    <property type="entry name" value="EF_HAND_1"/>
    <property type="match status" value="2"/>
</dbReference>
<dbReference type="SUPFAM" id="SSF47473">
    <property type="entry name" value="EF-hand"/>
    <property type="match status" value="1"/>
</dbReference>
<accession>A0A915NK46</accession>
<dbReference type="FunFam" id="1.10.238.10:FF:000003">
    <property type="entry name" value="Calmodulin A"/>
    <property type="match status" value="1"/>
</dbReference>
<evidence type="ECO:0000256" key="2">
    <source>
        <dbReference type="ARBA" id="ARBA00022837"/>
    </source>
</evidence>
<dbReference type="SMART" id="SM00054">
    <property type="entry name" value="EFh"/>
    <property type="match status" value="3"/>
</dbReference>
<organism evidence="5 6">
    <name type="scientific">Meloidogyne floridensis</name>
    <dbReference type="NCBI Taxonomy" id="298350"/>
    <lineage>
        <taxon>Eukaryota</taxon>
        <taxon>Metazoa</taxon>
        <taxon>Ecdysozoa</taxon>
        <taxon>Nematoda</taxon>
        <taxon>Chromadorea</taxon>
        <taxon>Rhabditida</taxon>
        <taxon>Tylenchina</taxon>
        <taxon>Tylenchomorpha</taxon>
        <taxon>Tylenchoidea</taxon>
        <taxon>Meloidogynidae</taxon>
        <taxon>Meloidogyninae</taxon>
        <taxon>Meloidogyne</taxon>
    </lineage>
</organism>
<dbReference type="Gene3D" id="1.10.238.10">
    <property type="entry name" value="EF-hand"/>
    <property type="match status" value="2"/>
</dbReference>
<dbReference type="CDD" id="cd00051">
    <property type="entry name" value="EFh"/>
    <property type="match status" value="1"/>
</dbReference>
<dbReference type="InterPro" id="IPR050145">
    <property type="entry name" value="Centrin_CML-like"/>
</dbReference>